<evidence type="ECO:0000256" key="7">
    <source>
        <dbReference type="HAMAP-Rule" id="MF_03147"/>
    </source>
</evidence>
<keyword evidence="5 7" id="KW-0648">Protein biosynthesis</keyword>
<dbReference type="GO" id="GO:0070681">
    <property type="term" value="P:glutaminyl-tRNAGln biosynthesis via transamidation"/>
    <property type="evidence" value="ECO:0007669"/>
    <property type="project" value="UniProtKB-UniRule"/>
</dbReference>
<evidence type="ECO:0000256" key="3">
    <source>
        <dbReference type="ARBA" id="ARBA00022741"/>
    </source>
</evidence>
<comment type="function">
    <text evidence="7">Allows the formation of correctly charged Gln-tRNA(Gln) through the transamidation of misacylated Glu-tRNA(Gln) in the mitochondria. The reaction takes place in the presence of glutamine and ATP through an activated gamma-phospho-Glu-tRNA(Gln).</text>
</comment>
<dbReference type="SUPFAM" id="SSF89095">
    <property type="entry name" value="GatB/YqeY motif"/>
    <property type="match status" value="1"/>
</dbReference>
<dbReference type="GO" id="GO:0005739">
    <property type="term" value="C:mitochondrion"/>
    <property type="evidence" value="ECO:0007669"/>
    <property type="project" value="UniProtKB-SubCell"/>
</dbReference>
<evidence type="ECO:0000256" key="6">
    <source>
        <dbReference type="ARBA" id="ARBA00047913"/>
    </source>
</evidence>
<evidence type="ECO:0000259" key="8">
    <source>
        <dbReference type="SMART" id="SM00845"/>
    </source>
</evidence>
<dbReference type="NCBIfam" id="NF004014">
    <property type="entry name" value="PRK05477.1-4"/>
    <property type="match status" value="1"/>
</dbReference>
<dbReference type="SMART" id="SM00845">
    <property type="entry name" value="GatB_Yqey"/>
    <property type="match status" value="1"/>
</dbReference>
<dbReference type="Proteomes" id="UP001203297">
    <property type="component" value="Unassembled WGS sequence"/>
</dbReference>
<comment type="catalytic activity">
    <reaction evidence="6 7">
        <text>L-glutamyl-tRNA(Gln) + L-glutamine + ATP + H2O = L-glutaminyl-tRNA(Gln) + L-glutamate + ADP + phosphate + H(+)</text>
        <dbReference type="Rhea" id="RHEA:17521"/>
        <dbReference type="Rhea" id="RHEA-COMP:9681"/>
        <dbReference type="Rhea" id="RHEA-COMP:9684"/>
        <dbReference type="ChEBI" id="CHEBI:15377"/>
        <dbReference type="ChEBI" id="CHEBI:15378"/>
        <dbReference type="ChEBI" id="CHEBI:29985"/>
        <dbReference type="ChEBI" id="CHEBI:30616"/>
        <dbReference type="ChEBI" id="CHEBI:43474"/>
        <dbReference type="ChEBI" id="CHEBI:58359"/>
        <dbReference type="ChEBI" id="CHEBI:78520"/>
        <dbReference type="ChEBI" id="CHEBI:78521"/>
        <dbReference type="ChEBI" id="CHEBI:456216"/>
    </reaction>
</comment>
<dbReference type="PANTHER" id="PTHR11659:SF0">
    <property type="entry name" value="GLUTAMYL-TRNA(GLN) AMIDOTRANSFERASE SUBUNIT B, MITOCHONDRIAL"/>
    <property type="match status" value="1"/>
</dbReference>
<reference evidence="9" key="1">
    <citation type="journal article" date="2022" name="New Phytol.">
        <title>Evolutionary transition to the ectomycorrhizal habit in the genomes of a hyperdiverse lineage of mushroom-forming fungi.</title>
        <authorList>
            <person name="Looney B."/>
            <person name="Miyauchi S."/>
            <person name="Morin E."/>
            <person name="Drula E."/>
            <person name="Courty P.E."/>
            <person name="Kohler A."/>
            <person name="Kuo A."/>
            <person name="LaButti K."/>
            <person name="Pangilinan J."/>
            <person name="Lipzen A."/>
            <person name="Riley R."/>
            <person name="Andreopoulos W."/>
            <person name="He G."/>
            <person name="Johnson J."/>
            <person name="Nolan M."/>
            <person name="Tritt A."/>
            <person name="Barry K.W."/>
            <person name="Grigoriev I.V."/>
            <person name="Nagy L.G."/>
            <person name="Hibbett D."/>
            <person name="Henrissat B."/>
            <person name="Matheny P.B."/>
            <person name="Labbe J."/>
            <person name="Martin F.M."/>
        </authorList>
    </citation>
    <scope>NUCLEOTIDE SEQUENCE</scope>
    <source>
        <strain evidence="9">BPL690</strain>
    </source>
</reference>
<evidence type="ECO:0000256" key="5">
    <source>
        <dbReference type="ARBA" id="ARBA00022917"/>
    </source>
</evidence>
<evidence type="ECO:0000256" key="1">
    <source>
        <dbReference type="ARBA" id="ARBA00005306"/>
    </source>
</evidence>
<dbReference type="HAMAP" id="MF_00121">
    <property type="entry name" value="GatB"/>
    <property type="match status" value="1"/>
</dbReference>
<dbReference type="PANTHER" id="PTHR11659">
    <property type="entry name" value="GLUTAMYL-TRNA GLN AMIDOTRANSFERASE SUBUNIT B MITOCHONDRIAL AND PROKARYOTIC PET112-RELATED"/>
    <property type="match status" value="1"/>
</dbReference>
<dbReference type="Pfam" id="PF02934">
    <property type="entry name" value="GatB_N"/>
    <property type="match status" value="1"/>
</dbReference>
<keyword evidence="2 7" id="KW-0436">Ligase</keyword>
<comment type="subcellular location">
    <subcellularLocation>
        <location evidence="7">Mitochondrion</location>
    </subcellularLocation>
</comment>
<dbReference type="InterPro" id="IPR018027">
    <property type="entry name" value="Asn/Gln_amidotransferase"/>
</dbReference>
<accession>A0AAD4QST0</accession>
<feature type="domain" description="Asn/Gln amidotransferase" evidence="8">
    <location>
        <begin position="402"/>
        <end position="550"/>
    </location>
</feature>
<dbReference type="NCBIfam" id="TIGR00133">
    <property type="entry name" value="gatB"/>
    <property type="match status" value="1"/>
</dbReference>
<comment type="subunit">
    <text evidence="7">Subunit of the heterotrimeric GatCAB amidotransferase (AdT) complex, composed of A, B and C subunits.</text>
</comment>
<evidence type="ECO:0000256" key="2">
    <source>
        <dbReference type="ARBA" id="ARBA00022598"/>
    </source>
</evidence>
<dbReference type="GO" id="GO:0005524">
    <property type="term" value="F:ATP binding"/>
    <property type="evidence" value="ECO:0007669"/>
    <property type="project" value="UniProtKB-KW"/>
</dbReference>
<dbReference type="InterPro" id="IPR003789">
    <property type="entry name" value="Asn/Gln_tRNA_amidoTrase-B-like"/>
</dbReference>
<dbReference type="PROSITE" id="PS01234">
    <property type="entry name" value="GATB"/>
    <property type="match status" value="1"/>
</dbReference>
<dbReference type="SUPFAM" id="SSF55931">
    <property type="entry name" value="Glutamine synthetase/guanido kinase"/>
    <property type="match status" value="1"/>
</dbReference>
<sequence length="553" mass="61459">MGQRSTVNDEHSSESDGGAAALAKIVMFVRSRTSPSSLRTPRRLYSTGQANTIRTFEKDSRWPGWQVIIGIEVHAQIKSREKLFSQTWAPDLGSTPNSHVSPYDAAFPGTLPVTSRLNFACVNLALRTAIALQSDIQQRSTFDRKHYFYSDLPAGYQITQHYNPIARGGYVFLPKSNISVCIEQIQLEQDTGKSLFEPRRRLLSIDLNRAGIGLMEIVSKPDMRSPEEAGEYVRTLQALLRSVGAGDGNMEQGSLRCDVNVSVNRYGQSPGTRCEIKNLNSVRFMMVAIGSEVHRQIAMLDTGKSVPQETRGFNEDTGETFALRSKEEAPDYRYMPDPNLPPLFLTEGHITSVRKEMPALAVEIRERLAHRGLTHQDIDVLMAVDSGNEIGFDGRRSQGAVAYFEALAKGRNSRTAVNWMIHELLGQLTQRKKAFHENPISQERMGSLIDMVQSGIVTGSSGKLLLRHMLDHPSSEPLTELGERLGLLAVRGDDFVEHLCLQAIADMPEEANAVRRGVPNVINKLLGQVIRASKGRADPQSIRRMLQKQLSSP</sequence>
<dbReference type="InterPro" id="IPR014746">
    <property type="entry name" value="Gln_synth/guanido_kin_cat_dom"/>
</dbReference>
<dbReference type="InterPro" id="IPR004413">
    <property type="entry name" value="GatB"/>
</dbReference>
<dbReference type="EC" id="6.3.5.-" evidence="7"/>
<dbReference type="GO" id="GO:0030956">
    <property type="term" value="C:glutamyl-tRNA(Gln) amidotransferase complex"/>
    <property type="evidence" value="ECO:0007669"/>
    <property type="project" value="UniProtKB-UniRule"/>
</dbReference>
<gene>
    <name evidence="9" type="ORF">B0F90DRAFT_1813884</name>
</gene>
<evidence type="ECO:0000313" key="10">
    <source>
        <dbReference type="Proteomes" id="UP001203297"/>
    </source>
</evidence>
<dbReference type="Pfam" id="PF02637">
    <property type="entry name" value="GatB_Yqey"/>
    <property type="match status" value="1"/>
</dbReference>
<keyword evidence="4 7" id="KW-0067">ATP-binding</keyword>
<dbReference type="InterPro" id="IPR006075">
    <property type="entry name" value="Asn/Gln-tRNA_Trfase_suB/E_cat"/>
</dbReference>
<comment type="caution">
    <text evidence="9">The sequence shown here is derived from an EMBL/GenBank/DDBJ whole genome shotgun (WGS) entry which is preliminary data.</text>
</comment>
<proteinExistence type="inferred from homology"/>
<protein>
    <recommendedName>
        <fullName evidence="7">Glutamyl-tRNA(Gln) amidotransferase subunit B, mitochondrial</fullName>
        <shortName evidence="7">Glu-AdT subunit B</shortName>
        <ecNumber evidence="7">6.3.5.-</ecNumber>
    </recommendedName>
</protein>
<dbReference type="EMBL" id="WTXG01000002">
    <property type="protein sequence ID" value="KAI0307066.1"/>
    <property type="molecule type" value="Genomic_DNA"/>
</dbReference>
<keyword evidence="3 7" id="KW-0547">Nucleotide-binding</keyword>
<comment type="similarity">
    <text evidence="1 7">Belongs to the GatB/GatE family. GatB subfamily.</text>
</comment>
<dbReference type="InterPro" id="IPR017959">
    <property type="entry name" value="Asn/Gln-tRNA_amidoTrfase_suB/E"/>
</dbReference>
<name>A0AAD4QST0_9AGAM</name>
<keyword evidence="10" id="KW-1185">Reference proteome</keyword>
<dbReference type="InterPro" id="IPR017958">
    <property type="entry name" value="Gln-tRNA_amidoTrfase_suB_CS"/>
</dbReference>
<dbReference type="GO" id="GO:0032543">
    <property type="term" value="P:mitochondrial translation"/>
    <property type="evidence" value="ECO:0007669"/>
    <property type="project" value="UniProtKB-UniRule"/>
</dbReference>
<dbReference type="NCBIfam" id="NF004012">
    <property type="entry name" value="PRK05477.1-2"/>
    <property type="match status" value="1"/>
</dbReference>
<dbReference type="AlphaFoldDB" id="A0AAD4QST0"/>
<organism evidence="9 10">
    <name type="scientific">Multifurca ochricompacta</name>
    <dbReference type="NCBI Taxonomy" id="376703"/>
    <lineage>
        <taxon>Eukaryota</taxon>
        <taxon>Fungi</taxon>
        <taxon>Dikarya</taxon>
        <taxon>Basidiomycota</taxon>
        <taxon>Agaricomycotina</taxon>
        <taxon>Agaricomycetes</taxon>
        <taxon>Russulales</taxon>
        <taxon>Russulaceae</taxon>
        <taxon>Multifurca</taxon>
    </lineage>
</organism>
<dbReference type="InterPro" id="IPR023168">
    <property type="entry name" value="GatB_Yqey_C_2"/>
</dbReference>
<dbReference type="Gene3D" id="1.10.10.410">
    <property type="match status" value="1"/>
</dbReference>
<evidence type="ECO:0000256" key="4">
    <source>
        <dbReference type="ARBA" id="ARBA00022840"/>
    </source>
</evidence>
<keyword evidence="7" id="KW-0496">Mitochondrion</keyword>
<dbReference type="GO" id="GO:0050567">
    <property type="term" value="F:glutaminyl-tRNA synthase (glutamine-hydrolyzing) activity"/>
    <property type="evidence" value="ECO:0007669"/>
    <property type="project" value="UniProtKB-UniRule"/>
</dbReference>
<evidence type="ECO:0000313" key="9">
    <source>
        <dbReference type="EMBL" id="KAI0307066.1"/>
    </source>
</evidence>